<feature type="region of interest" description="Disordered" evidence="4">
    <location>
        <begin position="101"/>
        <end position="121"/>
    </location>
</feature>
<feature type="domain" description="NB-ARC" evidence="5">
    <location>
        <begin position="130"/>
        <end position="303"/>
    </location>
</feature>
<dbReference type="Pfam" id="PF18052">
    <property type="entry name" value="Rx_N"/>
    <property type="match status" value="1"/>
</dbReference>
<evidence type="ECO:0000313" key="10">
    <source>
        <dbReference type="Proteomes" id="UP000655225"/>
    </source>
</evidence>
<comment type="caution">
    <text evidence="9">The sequence shown here is derived from an EMBL/GenBank/DDBJ whole genome shotgun (WGS) entry which is preliminary data.</text>
</comment>
<evidence type="ECO:0000256" key="1">
    <source>
        <dbReference type="ARBA" id="ARBA00022737"/>
    </source>
</evidence>
<evidence type="ECO:0000256" key="2">
    <source>
        <dbReference type="ARBA" id="ARBA00022741"/>
    </source>
</evidence>
<evidence type="ECO:0000256" key="3">
    <source>
        <dbReference type="ARBA" id="ARBA00022821"/>
    </source>
</evidence>
<dbReference type="Gene3D" id="3.40.50.300">
    <property type="entry name" value="P-loop containing nucleotide triphosphate hydrolases"/>
    <property type="match status" value="1"/>
</dbReference>
<feature type="domain" description="Disease resistance protein winged helix" evidence="7">
    <location>
        <begin position="394"/>
        <end position="469"/>
    </location>
</feature>
<evidence type="ECO:0000256" key="4">
    <source>
        <dbReference type="SAM" id="MobiDB-lite"/>
    </source>
</evidence>
<dbReference type="AlphaFoldDB" id="A0A834YZ81"/>
<dbReference type="Pfam" id="PF23598">
    <property type="entry name" value="LRR_14"/>
    <property type="match status" value="1"/>
</dbReference>
<dbReference type="Gene3D" id="3.80.10.10">
    <property type="entry name" value="Ribonuclease Inhibitor"/>
    <property type="match status" value="1"/>
</dbReference>
<keyword evidence="2" id="KW-0547">Nucleotide-binding</keyword>
<dbReference type="FunFam" id="3.40.50.300:FF:001091">
    <property type="entry name" value="Probable disease resistance protein At1g61300"/>
    <property type="match status" value="1"/>
</dbReference>
<feature type="compositionally biased region" description="Polar residues" evidence="4">
    <location>
        <begin position="103"/>
        <end position="115"/>
    </location>
</feature>
<dbReference type="OrthoDB" id="1357022at2759"/>
<dbReference type="InterPro" id="IPR002182">
    <property type="entry name" value="NB-ARC"/>
</dbReference>
<dbReference type="GO" id="GO:0098542">
    <property type="term" value="P:defense response to other organism"/>
    <property type="evidence" value="ECO:0007669"/>
    <property type="project" value="TreeGrafter"/>
</dbReference>
<dbReference type="InterPro" id="IPR027417">
    <property type="entry name" value="P-loop_NTPase"/>
</dbReference>
<dbReference type="InterPro" id="IPR055414">
    <property type="entry name" value="LRR_R13L4/SHOC2-like"/>
</dbReference>
<dbReference type="Gene3D" id="1.20.5.4130">
    <property type="match status" value="1"/>
</dbReference>
<dbReference type="Pfam" id="PF00931">
    <property type="entry name" value="NB-ARC"/>
    <property type="match status" value="1"/>
</dbReference>
<dbReference type="InterPro" id="IPR032675">
    <property type="entry name" value="LRR_dom_sf"/>
</dbReference>
<feature type="domain" description="Disease resistance R13L4/SHOC-2-like LRR" evidence="8">
    <location>
        <begin position="544"/>
        <end position="834"/>
    </location>
</feature>
<name>A0A834YZ81_TETSI</name>
<dbReference type="InterPro" id="IPR044974">
    <property type="entry name" value="Disease_R_plants"/>
</dbReference>
<dbReference type="Gene3D" id="1.10.8.430">
    <property type="entry name" value="Helical domain of apoptotic protease-activating factors"/>
    <property type="match status" value="1"/>
</dbReference>
<evidence type="ECO:0000259" key="6">
    <source>
        <dbReference type="Pfam" id="PF18052"/>
    </source>
</evidence>
<protein>
    <submittedName>
        <fullName evidence="9">Uncharacterized protein</fullName>
    </submittedName>
</protein>
<keyword evidence="3" id="KW-0611">Plant defense</keyword>
<keyword evidence="10" id="KW-1185">Reference proteome</keyword>
<dbReference type="Proteomes" id="UP000655225">
    <property type="component" value="Unassembled WGS sequence"/>
</dbReference>
<dbReference type="InterPro" id="IPR058922">
    <property type="entry name" value="WHD_DRP"/>
</dbReference>
<dbReference type="InterPro" id="IPR038005">
    <property type="entry name" value="RX-like_CC"/>
</dbReference>
<evidence type="ECO:0000259" key="7">
    <source>
        <dbReference type="Pfam" id="PF23559"/>
    </source>
</evidence>
<dbReference type="PANTHER" id="PTHR23155">
    <property type="entry name" value="DISEASE RESISTANCE PROTEIN RP"/>
    <property type="match status" value="1"/>
</dbReference>
<evidence type="ECO:0000259" key="8">
    <source>
        <dbReference type="Pfam" id="PF23598"/>
    </source>
</evidence>
<dbReference type="PRINTS" id="PR00364">
    <property type="entry name" value="DISEASERSIST"/>
</dbReference>
<accession>A0A834YZ81</accession>
<dbReference type="SUPFAM" id="SSF52540">
    <property type="entry name" value="P-loop containing nucleoside triphosphate hydrolases"/>
    <property type="match status" value="1"/>
</dbReference>
<dbReference type="PANTHER" id="PTHR23155:SF1185">
    <property type="entry name" value="DISEASE RESISTANCE RPP8-LIKE PROTEIN 3-RELATED"/>
    <property type="match status" value="1"/>
</dbReference>
<dbReference type="FunFam" id="1.10.10.10:FF:000322">
    <property type="entry name" value="Probable disease resistance protein At1g63360"/>
    <property type="match status" value="1"/>
</dbReference>
<sequence>MRGMQSFLKAADASAYQGDEQVRNLVKEIKGIAYDSEDMVDTFIFQVASRGRYGALKRYASIFDEWIDLYKTGRKIQAIQKRIHSITNRWKTFNIKNIDEGEGTSSANQKQQQLRRTYPHAEEEDAISLEKDMEALVAQLITEEERRRVISIVGMGGLGKTTLATKLYNHSLVKRHFDCRAWVFISQQCQRKDVLQAILKRVSRNTKEEMERMNEDDLVEKLYEVLKEKRYLVVLDDIWSEETWDLLKNAFPINGKVGSKIMITTRNKEVALHADPFSLPHEPRCLTDEESWVLLCKKAFPKDVVARGDFLDADMERLGWKMMKKCGGLPLAVVVLGGLLATKKSLYEWEKVSKNCNIHLSEGQLQQQGVLGILALSYHDLPYYLKPCFLYLGLFPEDFEISKGQLIRLWVAEGFVTLQDEGEGEGTMEDLAEKWLEELIFRCMVQVGRRGSNERVKTFRIHDLMRDLCIKEAKVDSFLEILHDGGHMEVADSFSNSVAKARRCAIHLEDNMNVPWDQRSSHLRSILFFKTVVNEINIGFGKRQMISICNKFKLLRVLDLGGDIPFRRLDREIGSLIHLRFLGLRDSFELELPSSLGNLRGLQTLDFKLYDPPLGVRPVCKVPNVICKMKQLRHLYLNPFLDSGHMRLDTLSNLQTLYDIWAGSWIEKDLSKLINIRKLKIWFTERKQVETVLESLILGLKSLSFIFSNEFSSDKTFPDLKPICRCNGLSKLRLYGRIENLVPENNPFPLNLTKLRLNDSQLEQDPMAILENLPRLKILLLGSNSFIGKEKICSTRGFPQLELLMLSVLGELEEWRVEEGAMPSLRHLNIRYCQKLRMVPEGLRFITTLLELKITGMPENFKDSLQGLDGRGGQDLYKVQHIPSITFLD</sequence>
<dbReference type="GO" id="GO:0043531">
    <property type="term" value="F:ADP binding"/>
    <property type="evidence" value="ECO:0007669"/>
    <property type="project" value="InterPro"/>
</dbReference>
<proteinExistence type="predicted"/>
<dbReference type="InterPro" id="IPR041118">
    <property type="entry name" value="Rx_N"/>
</dbReference>
<reference evidence="9 10" key="1">
    <citation type="submission" date="2020-04" db="EMBL/GenBank/DDBJ databases">
        <title>Plant Genome Project.</title>
        <authorList>
            <person name="Zhang R.-G."/>
        </authorList>
    </citation>
    <scope>NUCLEOTIDE SEQUENCE [LARGE SCALE GENOMIC DNA]</scope>
    <source>
        <strain evidence="9">YNK0</strain>
        <tissue evidence="9">Leaf</tissue>
    </source>
</reference>
<gene>
    <name evidence="9" type="ORF">HHK36_020244</name>
</gene>
<evidence type="ECO:0000259" key="5">
    <source>
        <dbReference type="Pfam" id="PF00931"/>
    </source>
</evidence>
<organism evidence="9 10">
    <name type="scientific">Tetracentron sinense</name>
    <name type="common">Spur-leaf</name>
    <dbReference type="NCBI Taxonomy" id="13715"/>
    <lineage>
        <taxon>Eukaryota</taxon>
        <taxon>Viridiplantae</taxon>
        <taxon>Streptophyta</taxon>
        <taxon>Embryophyta</taxon>
        <taxon>Tracheophyta</taxon>
        <taxon>Spermatophyta</taxon>
        <taxon>Magnoliopsida</taxon>
        <taxon>Trochodendrales</taxon>
        <taxon>Trochodendraceae</taxon>
        <taxon>Tetracentron</taxon>
    </lineage>
</organism>
<keyword evidence="1" id="KW-0677">Repeat</keyword>
<dbReference type="InterPro" id="IPR036388">
    <property type="entry name" value="WH-like_DNA-bd_sf"/>
</dbReference>
<dbReference type="InterPro" id="IPR042197">
    <property type="entry name" value="Apaf_helical"/>
</dbReference>
<feature type="domain" description="Disease resistance N-terminal" evidence="6">
    <location>
        <begin position="2"/>
        <end position="51"/>
    </location>
</feature>
<dbReference type="Gene3D" id="1.10.10.10">
    <property type="entry name" value="Winged helix-like DNA-binding domain superfamily/Winged helix DNA-binding domain"/>
    <property type="match status" value="1"/>
</dbReference>
<evidence type="ECO:0000313" key="9">
    <source>
        <dbReference type="EMBL" id="KAF8394042.1"/>
    </source>
</evidence>
<dbReference type="CDD" id="cd14798">
    <property type="entry name" value="RX-CC_like"/>
    <property type="match status" value="1"/>
</dbReference>
<dbReference type="OMA" id="QEGCTME"/>
<dbReference type="EMBL" id="JABCRI010000014">
    <property type="protein sequence ID" value="KAF8394042.1"/>
    <property type="molecule type" value="Genomic_DNA"/>
</dbReference>
<dbReference type="Pfam" id="PF23559">
    <property type="entry name" value="WHD_DRP"/>
    <property type="match status" value="1"/>
</dbReference>
<dbReference type="SUPFAM" id="SSF52058">
    <property type="entry name" value="L domain-like"/>
    <property type="match status" value="1"/>
</dbReference>
<dbReference type="FunFam" id="1.10.8.430:FF:000003">
    <property type="entry name" value="Probable disease resistance protein At5g66910"/>
    <property type="match status" value="1"/>
</dbReference>